<dbReference type="InterPro" id="IPR027417">
    <property type="entry name" value="P-loop_NTPase"/>
</dbReference>
<evidence type="ECO:0000256" key="3">
    <source>
        <dbReference type="ARBA" id="ARBA00022741"/>
    </source>
</evidence>
<evidence type="ECO:0000313" key="7">
    <source>
        <dbReference type="EMBL" id="KPJ03593.1"/>
    </source>
</evidence>
<dbReference type="PANTHER" id="PTHR11055">
    <property type="entry name" value="BIFUNCTIONAL 3'-PHOSPHOADENOSINE 5'-PHOSPHOSULFATE SYNTHASE"/>
    <property type="match status" value="1"/>
</dbReference>
<gene>
    <name evidence="7" type="ORF">RR46_00452</name>
</gene>
<reference evidence="7 8" key="1">
    <citation type="journal article" date="2015" name="Nat. Commun.">
        <title>Outbred genome sequencing and CRISPR/Cas9 gene editing in butterflies.</title>
        <authorList>
            <person name="Li X."/>
            <person name="Fan D."/>
            <person name="Zhang W."/>
            <person name="Liu G."/>
            <person name="Zhang L."/>
            <person name="Zhao L."/>
            <person name="Fang X."/>
            <person name="Chen L."/>
            <person name="Dong Y."/>
            <person name="Chen Y."/>
            <person name="Ding Y."/>
            <person name="Zhao R."/>
            <person name="Feng M."/>
            <person name="Zhu Y."/>
            <person name="Feng Y."/>
            <person name="Jiang X."/>
            <person name="Zhu D."/>
            <person name="Xiang H."/>
            <person name="Feng X."/>
            <person name="Li S."/>
            <person name="Wang J."/>
            <person name="Zhang G."/>
            <person name="Kronforst M.R."/>
            <person name="Wang W."/>
        </authorList>
    </citation>
    <scope>NUCLEOTIDE SEQUENCE [LARGE SCALE GENOMIC DNA]</scope>
    <source>
        <strain evidence="7">Ya'a_city_454_Px</strain>
        <tissue evidence="7">Whole body</tissue>
    </source>
</reference>
<dbReference type="PANTHER" id="PTHR11055:SF1">
    <property type="entry name" value="PAPS SYNTHETASE, ISOFORM D"/>
    <property type="match status" value="1"/>
</dbReference>
<feature type="domain" description="ATP-sulfurylase PUA-like" evidence="6">
    <location>
        <begin position="1"/>
        <end position="89"/>
    </location>
</feature>
<evidence type="ECO:0000313" key="8">
    <source>
        <dbReference type="Proteomes" id="UP000053268"/>
    </source>
</evidence>
<dbReference type="InterPro" id="IPR015947">
    <property type="entry name" value="PUA-like_sf"/>
</dbReference>
<proteinExistence type="predicted"/>
<evidence type="ECO:0000256" key="2">
    <source>
        <dbReference type="ARBA" id="ARBA00022679"/>
    </source>
</evidence>
<dbReference type="GO" id="GO:0050428">
    <property type="term" value="P:3'-phosphoadenosine 5'-phosphosulfate biosynthetic process"/>
    <property type="evidence" value="ECO:0007669"/>
    <property type="project" value="TreeGrafter"/>
</dbReference>
<accession>A0A0N1PF76</accession>
<keyword evidence="4" id="KW-0067">ATP-binding</keyword>
<name>A0A0N1PF76_PAPXU</name>
<keyword evidence="5" id="KW-0472">Membrane</keyword>
<keyword evidence="5" id="KW-0812">Transmembrane</keyword>
<sequence>MRETEYLQALHSNCLTLADGSVVNQSVPVVLPVSTSVKEQASGAAALALVHAGRALAILRAPEFYPHRKQERCCRQFGIYHTGHPCIKASGWWGARLEVFERIMWHDGLDSYRLTPNQLRRKFLQLGADAVFAFQGFTGITQEYERPDAPELVIQTVGRTIEESTMEVISLLESQGIIPRYEARNQEVEELFIYGNRLSSAIEEAATLPQIHLTDLDLQWVQVRQIYTFFILCGIYINTATLVSVLYN</sequence>
<evidence type="ECO:0000256" key="1">
    <source>
        <dbReference type="ARBA" id="ARBA00004678"/>
    </source>
</evidence>
<dbReference type="STRING" id="66420.A0A0N1PF76"/>
<keyword evidence="5" id="KW-1133">Transmembrane helix</keyword>
<dbReference type="GO" id="GO:0005524">
    <property type="term" value="F:ATP binding"/>
    <property type="evidence" value="ECO:0007669"/>
    <property type="project" value="UniProtKB-KW"/>
</dbReference>
<dbReference type="InterPro" id="IPR025980">
    <property type="entry name" value="ATP-Sase_PUA-like_dom"/>
</dbReference>
<keyword evidence="2" id="KW-0808">Transferase</keyword>
<dbReference type="GO" id="GO:0004020">
    <property type="term" value="F:adenylylsulfate kinase activity"/>
    <property type="evidence" value="ECO:0007669"/>
    <property type="project" value="TreeGrafter"/>
</dbReference>
<evidence type="ECO:0000256" key="5">
    <source>
        <dbReference type="SAM" id="Phobius"/>
    </source>
</evidence>
<dbReference type="Gene3D" id="3.40.50.300">
    <property type="entry name" value="P-loop containing nucleotide triphosphate hydrolases"/>
    <property type="match status" value="1"/>
</dbReference>
<dbReference type="Pfam" id="PF14306">
    <property type="entry name" value="PUA_2"/>
    <property type="match status" value="1"/>
</dbReference>
<dbReference type="Gene3D" id="3.10.400.10">
    <property type="entry name" value="Sulfate adenylyltransferase"/>
    <property type="match status" value="1"/>
</dbReference>
<dbReference type="AlphaFoldDB" id="A0A0N1PF76"/>
<organism evidence="7 8">
    <name type="scientific">Papilio xuthus</name>
    <name type="common">Asian swallowtail butterfly</name>
    <dbReference type="NCBI Taxonomy" id="66420"/>
    <lineage>
        <taxon>Eukaryota</taxon>
        <taxon>Metazoa</taxon>
        <taxon>Ecdysozoa</taxon>
        <taxon>Arthropoda</taxon>
        <taxon>Hexapoda</taxon>
        <taxon>Insecta</taxon>
        <taxon>Pterygota</taxon>
        <taxon>Neoptera</taxon>
        <taxon>Endopterygota</taxon>
        <taxon>Lepidoptera</taxon>
        <taxon>Glossata</taxon>
        <taxon>Ditrysia</taxon>
        <taxon>Papilionoidea</taxon>
        <taxon>Papilionidae</taxon>
        <taxon>Papilioninae</taxon>
        <taxon>Papilio</taxon>
    </lineage>
</organism>
<protein>
    <submittedName>
        <fullName evidence="7">Bifunctional 3'-phosphoadenosine 5'-phosphosulfate synthase</fullName>
    </submittedName>
</protein>
<comment type="pathway">
    <text evidence="1">Sulfur metabolism.</text>
</comment>
<dbReference type="GO" id="GO:0000103">
    <property type="term" value="P:sulfate assimilation"/>
    <property type="evidence" value="ECO:0007669"/>
    <property type="project" value="TreeGrafter"/>
</dbReference>
<evidence type="ECO:0000256" key="4">
    <source>
        <dbReference type="ARBA" id="ARBA00022840"/>
    </source>
</evidence>
<dbReference type="SUPFAM" id="SSF88697">
    <property type="entry name" value="PUA domain-like"/>
    <property type="match status" value="1"/>
</dbReference>
<keyword evidence="8" id="KW-1185">Reference proteome</keyword>
<dbReference type="Proteomes" id="UP000053268">
    <property type="component" value="Unassembled WGS sequence"/>
</dbReference>
<dbReference type="EMBL" id="KQ459152">
    <property type="protein sequence ID" value="KPJ03593.1"/>
    <property type="molecule type" value="Genomic_DNA"/>
</dbReference>
<feature type="transmembrane region" description="Helical" evidence="5">
    <location>
        <begin position="226"/>
        <end position="247"/>
    </location>
</feature>
<keyword evidence="3" id="KW-0547">Nucleotide-binding</keyword>
<evidence type="ECO:0000259" key="6">
    <source>
        <dbReference type="Pfam" id="PF14306"/>
    </source>
</evidence>